<dbReference type="InterPro" id="IPR013783">
    <property type="entry name" value="Ig-like_fold"/>
</dbReference>
<evidence type="ECO:0000256" key="1">
    <source>
        <dbReference type="ARBA" id="ARBA00008932"/>
    </source>
</evidence>
<comment type="caution">
    <text evidence="3">The sequence shown here is derived from an EMBL/GenBank/DDBJ whole genome shotgun (WGS) entry which is preliminary data.</text>
</comment>
<dbReference type="SUPFAM" id="SSF52833">
    <property type="entry name" value="Thioredoxin-like"/>
    <property type="match status" value="1"/>
</dbReference>
<dbReference type="EMBL" id="JBFOLJ010000114">
    <property type="protein sequence ID" value="KAL2455447.1"/>
    <property type="molecule type" value="Genomic_DNA"/>
</dbReference>
<dbReference type="SUPFAM" id="SSF49354">
    <property type="entry name" value="PapD-like"/>
    <property type="match status" value="1"/>
</dbReference>
<comment type="similarity">
    <text evidence="1">Belongs to the VAMP-associated protein (VAP) (TC 9.B.17) family.</text>
</comment>
<evidence type="ECO:0000313" key="3">
    <source>
        <dbReference type="EMBL" id="KAL2455447.1"/>
    </source>
</evidence>
<accession>A0ABD1NV02</accession>
<dbReference type="InterPro" id="IPR000535">
    <property type="entry name" value="MSP_dom"/>
</dbReference>
<dbReference type="Gene3D" id="2.60.40.10">
    <property type="entry name" value="Immunoglobulins"/>
    <property type="match status" value="1"/>
</dbReference>
<dbReference type="Proteomes" id="UP001604277">
    <property type="component" value="Unassembled WGS sequence"/>
</dbReference>
<evidence type="ECO:0000313" key="4">
    <source>
        <dbReference type="Proteomes" id="UP001604277"/>
    </source>
</evidence>
<dbReference type="Gene3D" id="3.40.718.10">
    <property type="entry name" value="Isopropylmalate Dehydrogenase"/>
    <property type="match status" value="1"/>
</dbReference>
<evidence type="ECO:0000259" key="2">
    <source>
        <dbReference type="PROSITE" id="PS50202"/>
    </source>
</evidence>
<proteinExistence type="inferred from homology"/>
<organism evidence="3 4">
    <name type="scientific">Forsythia ovata</name>
    <dbReference type="NCBI Taxonomy" id="205694"/>
    <lineage>
        <taxon>Eukaryota</taxon>
        <taxon>Viridiplantae</taxon>
        <taxon>Streptophyta</taxon>
        <taxon>Embryophyta</taxon>
        <taxon>Tracheophyta</taxon>
        <taxon>Spermatophyta</taxon>
        <taxon>Magnoliopsida</taxon>
        <taxon>eudicotyledons</taxon>
        <taxon>Gunneridae</taxon>
        <taxon>Pentapetalae</taxon>
        <taxon>asterids</taxon>
        <taxon>lamiids</taxon>
        <taxon>Lamiales</taxon>
        <taxon>Oleaceae</taxon>
        <taxon>Forsythieae</taxon>
        <taxon>Forsythia</taxon>
    </lineage>
</organism>
<dbReference type="InterPro" id="IPR016763">
    <property type="entry name" value="VAP"/>
</dbReference>
<protein>
    <submittedName>
        <fullName evidence="3">Protein disulfide-isomerase</fullName>
    </submittedName>
</protein>
<dbReference type="PANTHER" id="PTHR10809">
    <property type="entry name" value="VESICLE-ASSOCIATED MEMBRANE PROTEIN-ASSOCIATED PROTEIN"/>
    <property type="match status" value="1"/>
</dbReference>
<sequence length="265" mass="29908">MKRDEFADIKIFEADRQRLKMQNSTKMKQGISNSSGINQRFEVDLYEGARTAEALAEFINNEGGTSVKIAAVPSDVVVLTSDNFNEIVLDEAKDVLTYEKVATAFKLEEHVVIANVDADKYKDLGEKDAWDMAAEICLSQFPTLVQDPNAEFEVKTTSPKKYCVRPNVGMIKPNSTCDFTVTMQAQKYAPDDMQCNDKFLIQHTIMPYGATEEEITSGMCSMRTDARVKEFNLKHMWKSPNGTIRNIVNEWCFDLGAPPEEKNMT</sequence>
<dbReference type="InterPro" id="IPR036249">
    <property type="entry name" value="Thioredoxin-like_sf"/>
</dbReference>
<keyword evidence="4" id="KW-1185">Reference proteome</keyword>
<dbReference type="AlphaFoldDB" id="A0ABD1NV02"/>
<gene>
    <name evidence="3" type="ORF">Fot_57523</name>
</gene>
<name>A0ABD1NV02_9LAMI</name>
<dbReference type="PROSITE" id="PS50202">
    <property type="entry name" value="MSP"/>
    <property type="match status" value="1"/>
</dbReference>
<feature type="domain" description="MSP" evidence="2">
    <location>
        <begin position="86"/>
        <end position="238"/>
    </location>
</feature>
<dbReference type="Pfam" id="PF00635">
    <property type="entry name" value="Motile_Sperm"/>
    <property type="match status" value="1"/>
</dbReference>
<dbReference type="InterPro" id="IPR008962">
    <property type="entry name" value="PapD-like_sf"/>
</dbReference>
<reference evidence="4" key="1">
    <citation type="submission" date="2024-07" db="EMBL/GenBank/DDBJ databases">
        <title>Two chromosome-level genome assemblies of Korean endemic species Abeliophyllum distichum and Forsythia ovata (Oleaceae).</title>
        <authorList>
            <person name="Jang H."/>
        </authorList>
    </citation>
    <scope>NUCLEOTIDE SEQUENCE [LARGE SCALE GENOMIC DNA]</scope>
</reference>
<dbReference type="PANTHER" id="PTHR10809:SF148">
    <property type="entry name" value="OS01G0936800 PROTEIN"/>
    <property type="match status" value="1"/>
</dbReference>